<sequence length="297" mass="33692">MHEMLIVESAESARKLGDALDMEPIFKEDPPRETAVDLGIEGLHGANSSLWKLALQALEKLPQLETLVIPYTNPSDPLEVPLQKIRAAHLRRLTTSGRAYLLMAANMTQFDLLSLLEIHLTAIQFDLNSTTIFGATMQQTSTDGGALNDKVVSLCFKHPALWHPPFMDFMFDFLGLFLHLRAICVRVTDIESPIQRLHHPSLATIVLVPHIENLDHQGIESNAYRTFRYCEDAVKIILEGNLPMLRNVWLLKRVLPAYDKPQASLERARERLMFRGITLDVNRVWFEEDPDPIPTVV</sequence>
<name>A0A4Y9YYB5_9AGAM</name>
<proteinExistence type="predicted"/>
<reference evidence="1 2" key="1">
    <citation type="submission" date="2019-02" db="EMBL/GenBank/DDBJ databases">
        <title>Genome sequencing of the rare red list fungi Dentipellis fragilis.</title>
        <authorList>
            <person name="Buettner E."/>
            <person name="Kellner H."/>
        </authorList>
    </citation>
    <scope>NUCLEOTIDE SEQUENCE [LARGE SCALE GENOMIC DNA]</scope>
    <source>
        <strain evidence="1 2">DSM 105465</strain>
    </source>
</reference>
<accession>A0A4Y9YYB5</accession>
<comment type="caution">
    <text evidence="1">The sequence shown here is derived from an EMBL/GenBank/DDBJ whole genome shotgun (WGS) entry which is preliminary data.</text>
</comment>
<evidence type="ECO:0000313" key="2">
    <source>
        <dbReference type="Proteomes" id="UP000298327"/>
    </source>
</evidence>
<evidence type="ECO:0000313" key="1">
    <source>
        <dbReference type="EMBL" id="TFY66129.1"/>
    </source>
</evidence>
<dbReference type="AlphaFoldDB" id="A0A4Y9YYB5"/>
<dbReference type="EMBL" id="SEOQ01000276">
    <property type="protein sequence ID" value="TFY66129.1"/>
    <property type="molecule type" value="Genomic_DNA"/>
</dbReference>
<protein>
    <submittedName>
        <fullName evidence="1">Uncharacterized protein</fullName>
    </submittedName>
</protein>
<keyword evidence="2" id="KW-1185">Reference proteome</keyword>
<organism evidence="1 2">
    <name type="scientific">Dentipellis fragilis</name>
    <dbReference type="NCBI Taxonomy" id="205917"/>
    <lineage>
        <taxon>Eukaryota</taxon>
        <taxon>Fungi</taxon>
        <taxon>Dikarya</taxon>
        <taxon>Basidiomycota</taxon>
        <taxon>Agaricomycotina</taxon>
        <taxon>Agaricomycetes</taxon>
        <taxon>Russulales</taxon>
        <taxon>Hericiaceae</taxon>
        <taxon>Dentipellis</taxon>
    </lineage>
</organism>
<gene>
    <name evidence="1" type="ORF">EVG20_g4970</name>
</gene>
<dbReference type="Proteomes" id="UP000298327">
    <property type="component" value="Unassembled WGS sequence"/>
</dbReference>